<sequence length="438" mass="47774">MKDERDLDFYARRIQALYRGRQDRLNLKGLQRVHMPPVAAIVPALVQDAVAKRVAAVVTESVSAVGLRGLLHNYRTVVLQLTQPTHLWPNWVAALAQGCGAQVETLLVAGRSHLRGQGMCVLIDAMRSNQLKRLRVLAIGPNEIVADVPGCMPCRSVNLADNYRIRAPHSDLSTCLQTAHFQLRELVIEENDLEDTGVMHIANGVGDYFFGRSVVSPARVLNVSSYGHLERLVLAHVKMGDTACTALGAALSINTTLRVLDLHGNRVTDAGATVLATGFMASRTLVTLDLGDNSIGSTGAKALFLAMESSVLSTLLLVNNNVKNDVMASLRKLMAAKKGAVACIELRGNLIHVDHMTDIQSWFAPESHDDGSETAPTLDEAFDAAKRQLLAPRKVQKGRKLDVLAKMRRERREMPLTGYDKPVSQLLKLPALPSRTLA</sequence>
<keyword evidence="1" id="KW-0343">GTPase activation</keyword>
<evidence type="ECO:0000313" key="4">
    <source>
        <dbReference type="EMBL" id="KAF0697091.1"/>
    </source>
</evidence>
<dbReference type="EMBL" id="CAADRA010005365">
    <property type="protein sequence ID" value="VFT89052.1"/>
    <property type="molecule type" value="Genomic_DNA"/>
</dbReference>
<dbReference type="Gene3D" id="3.80.10.10">
    <property type="entry name" value="Ribonuclease Inhibitor"/>
    <property type="match status" value="1"/>
</dbReference>
<dbReference type="InterPro" id="IPR027038">
    <property type="entry name" value="RanGap"/>
</dbReference>
<dbReference type="EMBL" id="VJMH01005344">
    <property type="protein sequence ID" value="KAF0697091.1"/>
    <property type="molecule type" value="Genomic_DNA"/>
</dbReference>
<proteinExistence type="predicted"/>
<reference evidence="5 6" key="1">
    <citation type="submission" date="2019-03" db="EMBL/GenBank/DDBJ databases">
        <authorList>
            <person name="Gaulin E."/>
            <person name="Dumas B."/>
        </authorList>
    </citation>
    <scope>NUCLEOTIDE SEQUENCE [LARGE SCALE GENOMIC DNA]</scope>
    <source>
        <strain evidence="5">CBS 568.67</strain>
    </source>
</reference>
<dbReference type="GO" id="GO:0005096">
    <property type="term" value="F:GTPase activator activity"/>
    <property type="evidence" value="ECO:0007669"/>
    <property type="project" value="UniProtKB-KW"/>
</dbReference>
<organism evidence="5 6">
    <name type="scientific">Aphanomyces stellatus</name>
    <dbReference type="NCBI Taxonomy" id="120398"/>
    <lineage>
        <taxon>Eukaryota</taxon>
        <taxon>Sar</taxon>
        <taxon>Stramenopiles</taxon>
        <taxon>Oomycota</taxon>
        <taxon>Saprolegniomycetes</taxon>
        <taxon>Saprolegniales</taxon>
        <taxon>Verrucalvaceae</taxon>
        <taxon>Aphanomyces</taxon>
    </lineage>
</organism>
<dbReference type="GO" id="GO:0005829">
    <property type="term" value="C:cytosol"/>
    <property type="evidence" value="ECO:0007669"/>
    <property type="project" value="TreeGrafter"/>
</dbReference>
<evidence type="ECO:0000313" key="6">
    <source>
        <dbReference type="Proteomes" id="UP000332933"/>
    </source>
</evidence>
<dbReference type="GO" id="GO:0005634">
    <property type="term" value="C:nucleus"/>
    <property type="evidence" value="ECO:0007669"/>
    <property type="project" value="TreeGrafter"/>
</dbReference>
<dbReference type="SUPFAM" id="SSF52047">
    <property type="entry name" value="RNI-like"/>
    <property type="match status" value="1"/>
</dbReference>
<gene>
    <name evidence="5" type="primary">Aste57867_12198</name>
    <name evidence="4" type="ORF">As57867_012153</name>
    <name evidence="5" type="ORF">ASTE57867_12198</name>
</gene>
<reference evidence="4" key="2">
    <citation type="submission" date="2019-06" db="EMBL/GenBank/DDBJ databases">
        <title>Genomics analysis of Aphanomyces spp. identifies a new class of oomycete effector associated with host adaptation.</title>
        <authorList>
            <person name="Gaulin E."/>
        </authorList>
    </citation>
    <scope>NUCLEOTIDE SEQUENCE</scope>
    <source>
        <strain evidence="4">CBS 578.67</strain>
    </source>
</reference>
<evidence type="ECO:0000256" key="2">
    <source>
        <dbReference type="ARBA" id="ARBA00022614"/>
    </source>
</evidence>
<evidence type="ECO:0000313" key="5">
    <source>
        <dbReference type="EMBL" id="VFT89052.1"/>
    </source>
</evidence>
<evidence type="ECO:0000256" key="1">
    <source>
        <dbReference type="ARBA" id="ARBA00022468"/>
    </source>
</evidence>
<dbReference type="PANTHER" id="PTHR24113">
    <property type="entry name" value="RAN GTPASE-ACTIVATING PROTEIN 1"/>
    <property type="match status" value="1"/>
</dbReference>
<keyword evidence="3" id="KW-0677">Repeat</keyword>
<name>A0A485KWB4_9STRA</name>
<evidence type="ECO:0000256" key="3">
    <source>
        <dbReference type="ARBA" id="ARBA00022737"/>
    </source>
</evidence>
<keyword evidence="2" id="KW-0433">Leucine-rich repeat</keyword>
<keyword evidence="6" id="KW-1185">Reference proteome</keyword>
<dbReference type="PANTHER" id="PTHR24113:SF12">
    <property type="entry name" value="RAN GTPASE-ACTIVATING PROTEIN 1"/>
    <property type="match status" value="1"/>
</dbReference>
<dbReference type="Pfam" id="PF13516">
    <property type="entry name" value="LRR_6"/>
    <property type="match status" value="2"/>
</dbReference>
<dbReference type="GO" id="GO:0048471">
    <property type="term" value="C:perinuclear region of cytoplasm"/>
    <property type="evidence" value="ECO:0007669"/>
    <property type="project" value="TreeGrafter"/>
</dbReference>
<dbReference type="Proteomes" id="UP000332933">
    <property type="component" value="Unassembled WGS sequence"/>
</dbReference>
<dbReference type="GO" id="GO:0006913">
    <property type="term" value="P:nucleocytoplasmic transport"/>
    <property type="evidence" value="ECO:0007669"/>
    <property type="project" value="TreeGrafter"/>
</dbReference>
<protein>
    <submittedName>
        <fullName evidence="5">Aste57867_12198 protein</fullName>
    </submittedName>
</protein>
<dbReference type="GO" id="GO:0031267">
    <property type="term" value="F:small GTPase binding"/>
    <property type="evidence" value="ECO:0007669"/>
    <property type="project" value="TreeGrafter"/>
</dbReference>
<dbReference type="SMART" id="SM00368">
    <property type="entry name" value="LRR_RI"/>
    <property type="match status" value="4"/>
</dbReference>
<dbReference type="InterPro" id="IPR032675">
    <property type="entry name" value="LRR_dom_sf"/>
</dbReference>
<dbReference type="PROSITE" id="PS50096">
    <property type="entry name" value="IQ"/>
    <property type="match status" value="1"/>
</dbReference>
<dbReference type="InterPro" id="IPR001611">
    <property type="entry name" value="Leu-rich_rpt"/>
</dbReference>
<dbReference type="OrthoDB" id="120976at2759"/>
<accession>A0A485KWB4</accession>
<dbReference type="AlphaFoldDB" id="A0A485KWB4"/>